<evidence type="ECO:0000259" key="12">
    <source>
        <dbReference type="Pfam" id="PF00156"/>
    </source>
</evidence>
<evidence type="ECO:0000256" key="5">
    <source>
        <dbReference type="ARBA" id="ARBA00008391"/>
    </source>
</evidence>
<keyword evidence="10" id="KW-0808">Transferase</keyword>
<keyword evidence="9" id="KW-0328">Glycosyltransferase</keyword>
<comment type="subunit">
    <text evidence="6">Homodimer.</text>
</comment>
<proteinExistence type="inferred from homology"/>
<dbReference type="EMBL" id="UINC01055217">
    <property type="protein sequence ID" value="SVB73835.1"/>
    <property type="molecule type" value="Genomic_DNA"/>
</dbReference>
<protein>
    <recommendedName>
        <fullName evidence="7">adenine phosphoribosyltransferase</fullName>
        <ecNumber evidence="7">2.4.2.7</ecNumber>
    </recommendedName>
</protein>
<comment type="catalytic activity">
    <reaction evidence="1">
        <text>AMP + diphosphate = 5-phospho-alpha-D-ribose 1-diphosphate + adenine</text>
        <dbReference type="Rhea" id="RHEA:16609"/>
        <dbReference type="ChEBI" id="CHEBI:16708"/>
        <dbReference type="ChEBI" id="CHEBI:33019"/>
        <dbReference type="ChEBI" id="CHEBI:58017"/>
        <dbReference type="ChEBI" id="CHEBI:456215"/>
        <dbReference type="EC" id="2.4.2.7"/>
    </reaction>
</comment>
<dbReference type="GO" id="GO:0006166">
    <property type="term" value="P:purine ribonucleoside salvage"/>
    <property type="evidence" value="ECO:0007669"/>
    <property type="project" value="UniProtKB-KW"/>
</dbReference>
<evidence type="ECO:0000256" key="2">
    <source>
        <dbReference type="ARBA" id="ARBA00003968"/>
    </source>
</evidence>
<dbReference type="AlphaFoldDB" id="A0A382GGF6"/>
<dbReference type="PANTHER" id="PTHR32315:SF3">
    <property type="entry name" value="ADENINE PHOSPHORIBOSYLTRANSFERASE"/>
    <property type="match status" value="1"/>
</dbReference>
<comment type="subcellular location">
    <subcellularLocation>
        <location evidence="3">Cytoplasm</location>
    </subcellularLocation>
</comment>
<keyword evidence="11" id="KW-0660">Purine salvage</keyword>
<name>A0A382GGF6_9ZZZZ</name>
<keyword evidence="8" id="KW-0963">Cytoplasm</keyword>
<evidence type="ECO:0000256" key="10">
    <source>
        <dbReference type="ARBA" id="ARBA00022679"/>
    </source>
</evidence>
<dbReference type="GO" id="GO:0016208">
    <property type="term" value="F:AMP binding"/>
    <property type="evidence" value="ECO:0007669"/>
    <property type="project" value="TreeGrafter"/>
</dbReference>
<evidence type="ECO:0000256" key="9">
    <source>
        <dbReference type="ARBA" id="ARBA00022676"/>
    </source>
</evidence>
<evidence type="ECO:0000256" key="11">
    <source>
        <dbReference type="ARBA" id="ARBA00022726"/>
    </source>
</evidence>
<dbReference type="GO" id="GO:0006168">
    <property type="term" value="P:adenine salvage"/>
    <property type="evidence" value="ECO:0007669"/>
    <property type="project" value="InterPro"/>
</dbReference>
<dbReference type="NCBIfam" id="NF002636">
    <property type="entry name" value="PRK02304.1-5"/>
    <property type="match status" value="1"/>
</dbReference>
<dbReference type="GO" id="GO:0044209">
    <property type="term" value="P:AMP salvage"/>
    <property type="evidence" value="ECO:0007669"/>
    <property type="project" value="UniProtKB-UniPathway"/>
</dbReference>
<dbReference type="UniPathway" id="UPA00588">
    <property type="reaction ID" value="UER00646"/>
</dbReference>
<dbReference type="InterPro" id="IPR029057">
    <property type="entry name" value="PRTase-like"/>
</dbReference>
<accession>A0A382GGF6</accession>
<evidence type="ECO:0000256" key="8">
    <source>
        <dbReference type="ARBA" id="ARBA00022490"/>
    </source>
</evidence>
<reference evidence="13" key="1">
    <citation type="submission" date="2018-05" db="EMBL/GenBank/DDBJ databases">
        <authorList>
            <person name="Lanie J.A."/>
            <person name="Ng W.-L."/>
            <person name="Kazmierczak K.M."/>
            <person name="Andrzejewski T.M."/>
            <person name="Davidsen T.M."/>
            <person name="Wayne K.J."/>
            <person name="Tettelin H."/>
            <person name="Glass J.I."/>
            <person name="Rusch D."/>
            <person name="Podicherti R."/>
            <person name="Tsui H.-C.T."/>
            <person name="Winkler M.E."/>
        </authorList>
    </citation>
    <scope>NUCLEOTIDE SEQUENCE</scope>
</reference>
<sequence>MNLCEHIRKIPDFPREGILFRDITPLLSNPDAFKYAISKMTGIAKDLKPDVIVGIESRGFMFAIPISMNLGLPFVPVRKKGKLPYQTVSVSYELEYGGDSLEIHTDALTPGTRVLIVDDLIATGGTVKACVELVGGLNAKVLGVVTLIDLVDIRNEDWFPDININSLIKY</sequence>
<dbReference type="CDD" id="cd06223">
    <property type="entry name" value="PRTases_typeI"/>
    <property type="match status" value="1"/>
</dbReference>
<evidence type="ECO:0000313" key="13">
    <source>
        <dbReference type="EMBL" id="SVB73835.1"/>
    </source>
</evidence>
<feature type="domain" description="Phosphoribosyltransferase" evidence="12">
    <location>
        <begin position="40"/>
        <end position="149"/>
    </location>
</feature>
<organism evidence="13">
    <name type="scientific">marine metagenome</name>
    <dbReference type="NCBI Taxonomy" id="408172"/>
    <lineage>
        <taxon>unclassified sequences</taxon>
        <taxon>metagenomes</taxon>
        <taxon>ecological metagenomes</taxon>
    </lineage>
</organism>
<dbReference type="PANTHER" id="PTHR32315">
    <property type="entry name" value="ADENINE PHOSPHORIBOSYLTRANSFERASE"/>
    <property type="match status" value="1"/>
</dbReference>
<dbReference type="Gene3D" id="3.40.50.2020">
    <property type="match status" value="1"/>
</dbReference>
<comment type="similarity">
    <text evidence="5">Belongs to the purine/pyrimidine phosphoribosyltransferase family.</text>
</comment>
<dbReference type="InterPro" id="IPR005764">
    <property type="entry name" value="Ade_phspho_trans"/>
</dbReference>
<comment type="function">
    <text evidence="2">Catalyzes a salvage reaction resulting in the formation of AMP, that is energically less costly than de novo synthesis.</text>
</comment>
<dbReference type="FunFam" id="3.40.50.2020:FF:000004">
    <property type="entry name" value="Adenine phosphoribosyltransferase"/>
    <property type="match status" value="1"/>
</dbReference>
<dbReference type="NCBIfam" id="TIGR01090">
    <property type="entry name" value="apt"/>
    <property type="match status" value="1"/>
</dbReference>
<dbReference type="HAMAP" id="MF_00004">
    <property type="entry name" value="Aden_phosphoribosyltr"/>
    <property type="match status" value="1"/>
</dbReference>
<evidence type="ECO:0000256" key="6">
    <source>
        <dbReference type="ARBA" id="ARBA00011738"/>
    </source>
</evidence>
<dbReference type="InterPro" id="IPR050054">
    <property type="entry name" value="UPRTase/APRTase"/>
</dbReference>
<evidence type="ECO:0000256" key="1">
    <source>
        <dbReference type="ARBA" id="ARBA00000868"/>
    </source>
</evidence>
<dbReference type="Pfam" id="PF00156">
    <property type="entry name" value="Pribosyltran"/>
    <property type="match status" value="1"/>
</dbReference>
<dbReference type="EC" id="2.4.2.7" evidence="7"/>
<dbReference type="InterPro" id="IPR000836">
    <property type="entry name" value="PRTase_dom"/>
</dbReference>
<evidence type="ECO:0000256" key="3">
    <source>
        <dbReference type="ARBA" id="ARBA00004496"/>
    </source>
</evidence>
<evidence type="ECO:0000256" key="4">
    <source>
        <dbReference type="ARBA" id="ARBA00004659"/>
    </source>
</evidence>
<dbReference type="GO" id="GO:0003999">
    <property type="term" value="F:adenine phosphoribosyltransferase activity"/>
    <property type="evidence" value="ECO:0007669"/>
    <property type="project" value="UniProtKB-EC"/>
</dbReference>
<dbReference type="NCBIfam" id="NF002634">
    <property type="entry name" value="PRK02304.1-3"/>
    <property type="match status" value="1"/>
</dbReference>
<comment type="pathway">
    <text evidence="4">Purine metabolism; AMP biosynthesis via salvage pathway; AMP from adenine: step 1/1.</text>
</comment>
<dbReference type="GO" id="GO:0002055">
    <property type="term" value="F:adenine binding"/>
    <property type="evidence" value="ECO:0007669"/>
    <property type="project" value="TreeGrafter"/>
</dbReference>
<dbReference type="GO" id="GO:0005737">
    <property type="term" value="C:cytoplasm"/>
    <property type="evidence" value="ECO:0007669"/>
    <property type="project" value="UniProtKB-SubCell"/>
</dbReference>
<dbReference type="SUPFAM" id="SSF53271">
    <property type="entry name" value="PRTase-like"/>
    <property type="match status" value="1"/>
</dbReference>
<evidence type="ECO:0000256" key="7">
    <source>
        <dbReference type="ARBA" id="ARBA00011893"/>
    </source>
</evidence>
<gene>
    <name evidence="13" type="ORF">METZ01_LOCUS226689</name>
</gene>